<feature type="transmembrane region" description="Helical" evidence="1">
    <location>
        <begin position="93"/>
        <end position="118"/>
    </location>
</feature>
<dbReference type="Proteomes" id="UP000053424">
    <property type="component" value="Unassembled WGS sequence"/>
</dbReference>
<name>A0A0C2XFG1_HEBCY</name>
<dbReference type="EMBL" id="KN831803">
    <property type="protein sequence ID" value="KIM36653.1"/>
    <property type="molecule type" value="Genomic_DNA"/>
</dbReference>
<evidence type="ECO:0000313" key="2">
    <source>
        <dbReference type="EMBL" id="KIM36653.1"/>
    </source>
</evidence>
<keyword evidence="3" id="KW-1185">Reference proteome</keyword>
<evidence type="ECO:0000256" key="1">
    <source>
        <dbReference type="SAM" id="Phobius"/>
    </source>
</evidence>
<proteinExistence type="predicted"/>
<evidence type="ECO:0000313" key="3">
    <source>
        <dbReference type="Proteomes" id="UP000053424"/>
    </source>
</evidence>
<keyword evidence="1" id="KW-0472">Membrane</keyword>
<dbReference type="AlphaFoldDB" id="A0A0C2XFG1"/>
<keyword evidence="1" id="KW-0812">Transmembrane</keyword>
<gene>
    <name evidence="2" type="ORF">M413DRAFT_448997</name>
</gene>
<feature type="transmembrane region" description="Helical" evidence="1">
    <location>
        <begin position="15"/>
        <end position="43"/>
    </location>
</feature>
<reference evidence="3" key="2">
    <citation type="submission" date="2015-01" db="EMBL/GenBank/DDBJ databases">
        <title>Evolutionary Origins and Diversification of the Mycorrhizal Mutualists.</title>
        <authorList>
            <consortium name="DOE Joint Genome Institute"/>
            <consortium name="Mycorrhizal Genomics Consortium"/>
            <person name="Kohler A."/>
            <person name="Kuo A."/>
            <person name="Nagy L.G."/>
            <person name="Floudas D."/>
            <person name="Copeland A."/>
            <person name="Barry K.W."/>
            <person name="Cichocki N."/>
            <person name="Veneault-Fourrey C."/>
            <person name="LaButti K."/>
            <person name="Lindquist E.A."/>
            <person name="Lipzen A."/>
            <person name="Lundell T."/>
            <person name="Morin E."/>
            <person name="Murat C."/>
            <person name="Riley R."/>
            <person name="Ohm R."/>
            <person name="Sun H."/>
            <person name="Tunlid A."/>
            <person name="Henrissat B."/>
            <person name="Grigoriev I.V."/>
            <person name="Hibbett D.S."/>
            <person name="Martin F."/>
        </authorList>
    </citation>
    <scope>NUCLEOTIDE SEQUENCE [LARGE SCALE GENOMIC DNA]</scope>
    <source>
        <strain evidence="3">h7</strain>
    </source>
</reference>
<dbReference type="OrthoDB" id="2638860at2759"/>
<dbReference type="HOGENOM" id="CLU_035509_14_0_1"/>
<sequence>MMYRISSMYNHARKIIVLLLSAYVIEVVAIIVVSLCSSHFGTIVVPPPGVHSCKNKRDNLRNVVWLIVLGLAVKVALHYFYPIRQMHMLHRSSLAYVLLRDSVVFPLIAMLICIINIISSFRLSYFTSQLTRTFSTMFPVVLGCRLILNLRESYYQPFTGEMTLNRRNEPNYDEG</sequence>
<reference evidence="2 3" key="1">
    <citation type="submission" date="2014-04" db="EMBL/GenBank/DDBJ databases">
        <authorList>
            <consortium name="DOE Joint Genome Institute"/>
            <person name="Kuo A."/>
            <person name="Gay G."/>
            <person name="Dore J."/>
            <person name="Kohler A."/>
            <person name="Nagy L.G."/>
            <person name="Floudas D."/>
            <person name="Copeland A."/>
            <person name="Barry K.W."/>
            <person name="Cichocki N."/>
            <person name="Veneault-Fourrey C."/>
            <person name="LaButti K."/>
            <person name="Lindquist E.A."/>
            <person name="Lipzen A."/>
            <person name="Lundell T."/>
            <person name="Morin E."/>
            <person name="Murat C."/>
            <person name="Sun H."/>
            <person name="Tunlid A."/>
            <person name="Henrissat B."/>
            <person name="Grigoriev I.V."/>
            <person name="Hibbett D.S."/>
            <person name="Martin F."/>
            <person name="Nordberg H.P."/>
            <person name="Cantor M.N."/>
            <person name="Hua S.X."/>
        </authorList>
    </citation>
    <scope>NUCLEOTIDE SEQUENCE [LARGE SCALE GENOMIC DNA]</scope>
    <source>
        <strain evidence="3">h7</strain>
    </source>
</reference>
<feature type="transmembrane region" description="Helical" evidence="1">
    <location>
        <begin position="63"/>
        <end position="81"/>
    </location>
</feature>
<accession>A0A0C2XFG1</accession>
<protein>
    <submittedName>
        <fullName evidence="2">Uncharacterized protein</fullName>
    </submittedName>
</protein>
<organism evidence="2 3">
    <name type="scientific">Hebeloma cylindrosporum</name>
    <dbReference type="NCBI Taxonomy" id="76867"/>
    <lineage>
        <taxon>Eukaryota</taxon>
        <taxon>Fungi</taxon>
        <taxon>Dikarya</taxon>
        <taxon>Basidiomycota</taxon>
        <taxon>Agaricomycotina</taxon>
        <taxon>Agaricomycetes</taxon>
        <taxon>Agaricomycetidae</taxon>
        <taxon>Agaricales</taxon>
        <taxon>Agaricineae</taxon>
        <taxon>Hymenogastraceae</taxon>
        <taxon>Hebeloma</taxon>
    </lineage>
</organism>
<keyword evidence="1" id="KW-1133">Transmembrane helix</keyword>